<evidence type="ECO:0000313" key="5">
    <source>
        <dbReference type="Proteomes" id="UP000292235"/>
    </source>
</evidence>
<dbReference type="PRINTS" id="PR00040">
    <property type="entry name" value="HTHMERR"/>
</dbReference>
<organism evidence="4 5">
    <name type="scientific">Streptomonospora litoralis</name>
    <dbReference type="NCBI Taxonomy" id="2498135"/>
    <lineage>
        <taxon>Bacteria</taxon>
        <taxon>Bacillati</taxon>
        <taxon>Actinomycetota</taxon>
        <taxon>Actinomycetes</taxon>
        <taxon>Streptosporangiales</taxon>
        <taxon>Nocardiopsidaceae</taxon>
        <taxon>Streptomonospora</taxon>
    </lineage>
</organism>
<accession>A0A4P6PZ22</accession>
<keyword evidence="5" id="KW-1185">Reference proteome</keyword>
<evidence type="ECO:0000256" key="2">
    <source>
        <dbReference type="SAM" id="MobiDB-lite"/>
    </source>
</evidence>
<protein>
    <submittedName>
        <fullName evidence="4">MerR family regulatory protein</fullName>
    </submittedName>
</protein>
<feature type="domain" description="HTH merR-type" evidence="3">
    <location>
        <begin position="1"/>
        <end position="70"/>
    </location>
</feature>
<sequence length="233" mass="25416">MQISELSRRSGVPVATIKYYLRENLLPKGEAVSATQARYTEDHLRRLRLVRALVEVAEVPLARIRPVLDTLDDPQTDLHTLLGTAIYTLSSAPEEPEDDPQWDRAQRQSSELLAKLGWRVTPASPARVRLTQALTAMERLGYPASEEMLRAYAAAAHRVAESDLDYIDPQAAREEALMCAVALSAFMEQTLTSLRRLAQEDESARRFGHGGHADGPSDRGAGAGNGDGGAADG</sequence>
<keyword evidence="1" id="KW-0238">DNA-binding</keyword>
<dbReference type="InterPro" id="IPR047057">
    <property type="entry name" value="MerR_fam"/>
</dbReference>
<dbReference type="EMBL" id="CP036455">
    <property type="protein sequence ID" value="QBI52980.1"/>
    <property type="molecule type" value="Genomic_DNA"/>
</dbReference>
<proteinExistence type="predicted"/>
<dbReference type="KEGG" id="strr:EKD16_05900"/>
<dbReference type="PROSITE" id="PS50937">
    <property type="entry name" value="HTH_MERR_2"/>
    <property type="match status" value="1"/>
</dbReference>
<dbReference type="Pfam" id="PF13411">
    <property type="entry name" value="MerR_1"/>
    <property type="match status" value="1"/>
</dbReference>
<dbReference type="AlphaFoldDB" id="A0A4P6PZ22"/>
<evidence type="ECO:0000256" key="1">
    <source>
        <dbReference type="ARBA" id="ARBA00023125"/>
    </source>
</evidence>
<dbReference type="Proteomes" id="UP000292235">
    <property type="component" value="Chromosome"/>
</dbReference>
<evidence type="ECO:0000313" key="4">
    <source>
        <dbReference type="EMBL" id="QBI52980.1"/>
    </source>
</evidence>
<dbReference type="RefSeq" id="WP_131097425.1">
    <property type="nucleotide sequence ID" value="NZ_CP036455.1"/>
</dbReference>
<name>A0A4P6PZ22_9ACTN</name>
<dbReference type="Gene3D" id="1.10.1660.10">
    <property type="match status" value="1"/>
</dbReference>
<dbReference type="SMART" id="SM00422">
    <property type="entry name" value="HTH_MERR"/>
    <property type="match status" value="1"/>
</dbReference>
<dbReference type="InterPro" id="IPR009061">
    <property type="entry name" value="DNA-bd_dom_put_sf"/>
</dbReference>
<dbReference type="PANTHER" id="PTHR30204">
    <property type="entry name" value="REDOX-CYCLING DRUG-SENSING TRANSCRIPTIONAL ACTIVATOR SOXR"/>
    <property type="match status" value="1"/>
</dbReference>
<dbReference type="InterPro" id="IPR000551">
    <property type="entry name" value="MerR-type_HTH_dom"/>
</dbReference>
<dbReference type="PANTHER" id="PTHR30204:SF98">
    <property type="entry name" value="HTH-TYPE TRANSCRIPTIONAL REGULATOR ADHR"/>
    <property type="match status" value="1"/>
</dbReference>
<dbReference type="SUPFAM" id="SSF46955">
    <property type="entry name" value="Putative DNA-binding domain"/>
    <property type="match status" value="1"/>
</dbReference>
<evidence type="ECO:0000259" key="3">
    <source>
        <dbReference type="PROSITE" id="PS50937"/>
    </source>
</evidence>
<feature type="compositionally biased region" description="Basic and acidic residues" evidence="2">
    <location>
        <begin position="202"/>
        <end position="217"/>
    </location>
</feature>
<feature type="compositionally biased region" description="Gly residues" evidence="2">
    <location>
        <begin position="221"/>
        <end position="233"/>
    </location>
</feature>
<feature type="region of interest" description="Disordered" evidence="2">
    <location>
        <begin position="202"/>
        <end position="233"/>
    </location>
</feature>
<gene>
    <name evidence="4" type="ORF">EKD16_05900</name>
</gene>
<dbReference type="GO" id="GO:0003700">
    <property type="term" value="F:DNA-binding transcription factor activity"/>
    <property type="evidence" value="ECO:0007669"/>
    <property type="project" value="InterPro"/>
</dbReference>
<reference evidence="4 5" key="1">
    <citation type="submission" date="2019-02" db="EMBL/GenBank/DDBJ databases">
        <authorList>
            <person name="Khodamoradi S."/>
            <person name="Hahnke R.L."/>
            <person name="Kaempfer P."/>
            <person name="Schumann P."/>
            <person name="Rohde M."/>
            <person name="Steinert M."/>
            <person name="Luzhetskyy A."/>
            <person name="Wink J."/>
            <person name="Ruckert C."/>
        </authorList>
    </citation>
    <scope>NUCLEOTIDE SEQUENCE [LARGE SCALE GENOMIC DNA]</scope>
    <source>
        <strain evidence="4 5">M2</strain>
    </source>
</reference>
<dbReference type="OrthoDB" id="5242095at2"/>
<dbReference type="GO" id="GO:0003677">
    <property type="term" value="F:DNA binding"/>
    <property type="evidence" value="ECO:0007669"/>
    <property type="project" value="UniProtKB-KW"/>
</dbReference>